<evidence type="ECO:0000313" key="1">
    <source>
        <dbReference type="EMBL" id="CAA9549081.1"/>
    </source>
</evidence>
<gene>
    <name evidence="1" type="ORF">AVDCRST_MAG43-903</name>
</gene>
<protein>
    <submittedName>
        <fullName evidence="1">Uncharacterized protein</fullName>
    </submittedName>
</protein>
<organism evidence="1">
    <name type="scientific">uncultured Thermomicrobiales bacterium</name>
    <dbReference type="NCBI Taxonomy" id="1645740"/>
    <lineage>
        <taxon>Bacteria</taxon>
        <taxon>Pseudomonadati</taxon>
        <taxon>Thermomicrobiota</taxon>
        <taxon>Thermomicrobia</taxon>
        <taxon>Thermomicrobiales</taxon>
        <taxon>environmental samples</taxon>
    </lineage>
</organism>
<dbReference type="EMBL" id="CADCWI010000044">
    <property type="protein sequence ID" value="CAA9549081.1"/>
    <property type="molecule type" value="Genomic_DNA"/>
</dbReference>
<proteinExistence type="predicted"/>
<reference evidence="1" key="1">
    <citation type="submission" date="2020-02" db="EMBL/GenBank/DDBJ databases">
        <authorList>
            <person name="Meier V. D."/>
        </authorList>
    </citation>
    <scope>NUCLEOTIDE SEQUENCE</scope>
    <source>
        <strain evidence="1">AVDCRST_MAG43</strain>
    </source>
</reference>
<sequence>MSDLFAARPRAEKAHVAKHVLLAYAVSSERTLLTSRVAGGWRITPMGASHGVQVVYATVPSTLTRRASSITCCIG</sequence>
<dbReference type="AlphaFoldDB" id="A0A6J4UIL0"/>
<accession>A0A6J4UIL0</accession>
<name>A0A6J4UIL0_9BACT</name>